<protein>
    <submittedName>
        <fullName evidence="2">Uncharacterized protein</fullName>
    </submittedName>
</protein>
<reference evidence="2 3" key="1">
    <citation type="submission" date="2021-06" db="EMBL/GenBank/DDBJ databases">
        <authorList>
            <person name="Palmer J.M."/>
        </authorList>
    </citation>
    <scope>NUCLEOTIDE SEQUENCE [LARGE SCALE GENOMIC DNA]</scope>
    <source>
        <strain evidence="3">if_2019</strain>
        <tissue evidence="2">Muscle</tissue>
    </source>
</reference>
<feature type="region of interest" description="Disordered" evidence="1">
    <location>
        <begin position="1"/>
        <end position="20"/>
    </location>
</feature>
<comment type="caution">
    <text evidence="2">The sequence shown here is derived from an EMBL/GenBank/DDBJ whole genome shotgun (WGS) entry which is preliminary data.</text>
</comment>
<feature type="non-terminal residue" evidence="2">
    <location>
        <position position="54"/>
    </location>
</feature>
<dbReference type="Proteomes" id="UP001482620">
    <property type="component" value="Unassembled WGS sequence"/>
</dbReference>
<proteinExistence type="predicted"/>
<feature type="non-terminal residue" evidence="2">
    <location>
        <position position="1"/>
    </location>
</feature>
<dbReference type="EMBL" id="JAHRIQ010101765">
    <property type="protein sequence ID" value="MEQ2253973.1"/>
    <property type="molecule type" value="Genomic_DNA"/>
</dbReference>
<accession>A0ABV0VBA4</accession>
<gene>
    <name evidence="2" type="ORF">ILYODFUR_038119</name>
</gene>
<feature type="compositionally biased region" description="Polar residues" evidence="1">
    <location>
        <begin position="1"/>
        <end position="12"/>
    </location>
</feature>
<keyword evidence="3" id="KW-1185">Reference proteome</keyword>
<evidence type="ECO:0000313" key="2">
    <source>
        <dbReference type="EMBL" id="MEQ2253973.1"/>
    </source>
</evidence>
<sequence length="54" mass="6270">LTSSLTSFQEDQTAGLKSHDDSRSLQLLLHLQIHHNRRYGRREVVFAASVHREK</sequence>
<evidence type="ECO:0000256" key="1">
    <source>
        <dbReference type="SAM" id="MobiDB-lite"/>
    </source>
</evidence>
<organism evidence="2 3">
    <name type="scientific">Ilyodon furcidens</name>
    <name type="common">goldbreast splitfin</name>
    <dbReference type="NCBI Taxonomy" id="33524"/>
    <lineage>
        <taxon>Eukaryota</taxon>
        <taxon>Metazoa</taxon>
        <taxon>Chordata</taxon>
        <taxon>Craniata</taxon>
        <taxon>Vertebrata</taxon>
        <taxon>Euteleostomi</taxon>
        <taxon>Actinopterygii</taxon>
        <taxon>Neopterygii</taxon>
        <taxon>Teleostei</taxon>
        <taxon>Neoteleostei</taxon>
        <taxon>Acanthomorphata</taxon>
        <taxon>Ovalentaria</taxon>
        <taxon>Atherinomorphae</taxon>
        <taxon>Cyprinodontiformes</taxon>
        <taxon>Goodeidae</taxon>
        <taxon>Ilyodon</taxon>
    </lineage>
</organism>
<evidence type="ECO:0000313" key="3">
    <source>
        <dbReference type="Proteomes" id="UP001482620"/>
    </source>
</evidence>
<name>A0ABV0VBA4_9TELE</name>